<name>A0A5B7DXY2_PORTR</name>
<accession>A0A5B7DXY2</accession>
<evidence type="ECO:0000313" key="2">
    <source>
        <dbReference type="EMBL" id="MPC25823.1"/>
    </source>
</evidence>
<proteinExistence type="predicted"/>
<dbReference type="AlphaFoldDB" id="A0A5B7DXY2"/>
<evidence type="ECO:0000256" key="1">
    <source>
        <dbReference type="SAM" id="MobiDB-lite"/>
    </source>
</evidence>
<reference evidence="2 3" key="1">
    <citation type="submission" date="2019-05" db="EMBL/GenBank/DDBJ databases">
        <title>Another draft genome of Portunus trituberculatus and its Hox gene families provides insights of decapod evolution.</title>
        <authorList>
            <person name="Jeong J.-H."/>
            <person name="Song I."/>
            <person name="Kim S."/>
            <person name="Choi T."/>
            <person name="Kim D."/>
            <person name="Ryu S."/>
            <person name="Kim W."/>
        </authorList>
    </citation>
    <scope>NUCLEOTIDE SEQUENCE [LARGE SCALE GENOMIC DNA]</scope>
    <source>
        <tissue evidence="2">Muscle</tissue>
    </source>
</reference>
<dbReference type="Proteomes" id="UP000324222">
    <property type="component" value="Unassembled WGS sequence"/>
</dbReference>
<sequence>MSGLHRPVVRRDATGRAGLGRTHLPACLSHSHIRTTREPDALVTTNTMASFFTSICSSCIEVTCFS</sequence>
<dbReference type="EMBL" id="VSRR010001515">
    <property type="protein sequence ID" value="MPC25823.1"/>
    <property type="molecule type" value="Genomic_DNA"/>
</dbReference>
<evidence type="ECO:0000313" key="3">
    <source>
        <dbReference type="Proteomes" id="UP000324222"/>
    </source>
</evidence>
<feature type="region of interest" description="Disordered" evidence="1">
    <location>
        <begin position="1"/>
        <end position="21"/>
    </location>
</feature>
<gene>
    <name evidence="2" type="ORF">E2C01_018946</name>
</gene>
<comment type="caution">
    <text evidence="2">The sequence shown here is derived from an EMBL/GenBank/DDBJ whole genome shotgun (WGS) entry which is preliminary data.</text>
</comment>
<organism evidence="2 3">
    <name type="scientific">Portunus trituberculatus</name>
    <name type="common">Swimming crab</name>
    <name type="synonym">Neptunus trituberculatus</name>
    <dbReference type="NCBI Taxonomy" id="210409"/>
    <lineage>
        <taxon>Eukaryota</taxon>
        <taxon>Metazoa</taxon>
        <taxon>Ecdysozoa</taxon>
        <taxon>Arthropoda</taxon>
        <taxon>Crustacea</taxon>
        <taxon>Multicrustacea</taxon>
        <taxon>Malacostraca</taxon>
        <taxon>Eumalacostraca</taxon>
        <taxon>Eucarida</taxon>
        <taxon>Decapoda</taxon>
        <taxon>Pleocyemata</taxon>
        <taxon>Brachyura</taxon>
        <taxon>Eubrachyura</taxon>
        <taxon>Portunoidea</taxon>
        <taxon>Portunidae</taxon>
        <taxon>Portuninae</taxon>
        <taxon>Portunus</taxon>
    </lineage>
</organism>
<keyword evidence="3" id="KW-1185">Reference proteome</keyword>
<protein>
    <submittedName>
        <fullName evidence="2">Uncharacterized protein</fullName>
    </submittedName>
</protein>